<evidence type="ECO:0000256" key="2">
    <source>
        <dbReference type="ARBA" id="ARBA00022679"/>
    </source>
</evidence>
<feature type="region of interest" description="Disordered" evidence="3">
    <location>
        <begin position="137"/>
        <end position="160"/>
    </location>
</feature>
<name>A0A934R6I0_9BACT</name>
<dbReference type="PANTHER" id="PTHR34136">
    <property type="match status" value="1"/>
</dbReference>
<evidence type="ECO:0000313" key="4">
    <source>
        <dbReference type="EMBL" id="MBK1817141.1"/>
    </source>
</evidence>
<evidence type="ECO:0000313" key="5">
    <source>
        <dbReference type="Proteomes" id="UP000600139"/>
    </source>
</evidence>
<protein>
    <submittedName>
        <fullName evidence="4">WecB/TagA/CpsF family glycosyltransferase</fullName>
    </submittedName>
</protein>
<sequence length="232" mass="26340">MSAYQASDWAVVDGGYVALVLRMCFGRHLPRISGLQILQRLVGEKSRRSIPFHERRILWVVPTAEEKDRIDYYLEDQGFPHQLRHWYYAPFYRKTEDFQDEALAAKVAEVRPDWIILCIAGGKQEKLGHFLRSLSSGSPESGLEAEGPDEASAEGTSRPKGPVILCTGGAIAFLSGGQANIPTWADRLYLGWFFRITSSPKVFLPRYWVAAYEFPLLLWERRGSLFVKKGTE</sequence>
<keyword evidence="2" id="KW-0808">Transferase</keyword>
<organism evidence="4 5">
    <name type="scientific">Luteolibacter yonseiensis</name>
    <dbReference type="NCBI Taxonomy" id="1144680"/>
    <lineage>
        <taxon>Bacteria</taxon>
        <taxon>Pseudomonadati</taxon>
        <taxon>Verrucomicrobiota</taxon>
        <taxon>Verrucomicrobiia</taxon>
        <taxon>Verrucomicrobiales</taxon>
        <taxon>Verrucomicrobiaceae</taxon>
        <taxon>Luteolibacter</taxon>
    </lineage>
</organism>
<dbReference type="PANTHER" id="PTHR34136:SF1">
    <property type="entry name" value="UDP-N-ACETYL-D-MANNOSAMINURONIC ACID TRANSFERASE"/>
    <property type="match status" value="1"/>
</dbReference>
<evidence type="ECO:0000256" key="1">
    <source>
        <dbReference type="ARBA" id="ARBA00022676"/>
    </source>
</evidence>
<keyword evidence="5" id="KW-1185">Reference proteome</keyword>
<dbReference type="AlphaFoldDB" id="A0A934R6I0"/>
<dbReference type="EMBL" id="JAENIK010000012">
    <property type="protein sequence ID" value="MBK1817141.1"/>
    <property type="molecule type" value="Genomic_DNA"/>
</dbReference>
<dbReference type="Proteomes" id="UP000600139">
    <property type="component" value="Unassembled WGS sequence"/>
</dbReference>
<evidence type="ECO:0000256" key="3">
    <source>
        <dbReference type="SAM" id="MobiDB-lite"/>
    </source>
</evidence>
<keyword evidence="1" id="KW-0328">Glycosyltransferase</keyword>
<dbReference type="RefSeq" id="WP_200352095.1">
    <property type="nucleotide sequence ID" value="NZ_BAABHZ010000001.1"/>
</dbReference>
<reference evidence="4" key="1">
    <citation type="submission" date="2021-01" db="EMBL/GenBank/DDBJ databases">
        <title>Modified the classification status of verrucomicrobia.</title>
        <authorList>
            <person name="Feng X."/>
        </authorList>
    </citation>
    <scope>NUCLEOTIDE SEQUENCE</scope>
    <source>
        <strain evidence="4">JCM 18052</strain>
    </source>
</reference>
<accession>A0A934R6I0</accession>
<proteinExistence type="predicted"/>
<comment type="caution">
    <text evidence="4">The sequence shown here is derived from an EMBL/GenBank/DDBJ whole genome shotgun (WGS) entry which is preliminary data.</text>
</comment>
<dbReference type="GO" id="GO:0016758">
    <property type="term" value="F:hexosyltransferase activity"/>
    <property type="evidence" value="ECO:0007669"/>
    <property type="project" value="TreeGrafter"/>
</dbReference>
<dbReference type="Pfam" id="PF03808">
    <property type="entry name" value="Glyco_tran_WecG"/>
    <property type="match status" value="1"/>
</dbReference>
<gene>
    <name evidence="4" type="ORF">JIN84_16090</name>
</gene>
<dbReference type="InterPro" id="IPR004629">
    <property type="entry name" value="WecG_TagA_CpsF"/>
</dbReference>